<dbReference type="Pfam" id="PF00313">
    <property type="entry name" value="CSD"/>
    <property type="match status" value="1"/>
</dbReference>
<name>A0A918JRR4_9ALTE</name>
<dbReference type="SUPFAM" id="SSF50249">
    <property type="entry name" value="Nucleic acid-binding proteins"/>
    <property type="match status" value="1"/>
</dbReference>
<evidence type="ECO:0000256" key="1">
    <source>
        <dbReference type="SAM" id="Phobius"/>
    </source>
</evidence>
<dbReference type="InterPro" id="IPR012340">
    <property type="entry name" value="NA-bd_OB-fold"/>
</dbReference>
<organism evidence="3 4">
    <name type="scientific">Alteromonas halophila</name>
    <dbReference type="NCBI Taxonomy" id="516698"/>
    <lineage>
        <taxon>Bacteria</taxon>
        <taxon>Pseudomonadati</taxon>
        <taxon>Pseudomonadota</taxon>
        <taxon>Gammaproteobacteria</taxon>
        <taxon>Alteromonadales</taxon>
        <taxon>Alteromonadaceae</taxon>
        <taxon>Alteromonas/Salinimonas group</taxon>
        <taxon>Alteromonas</taxon>
    </lineage>
</organism>
<keyword evidence="1" id="KW-0812">Transmembrane</keyword>
<dbReference type="InterPro" id="IPR011129">
    <property type="entry name" value="CSD"/>
</dbReference>
<dbReference type="SMART" id="SM00357">
    <property type="entry name" value="CSP"/>
    <property type="match status" value="1"/>
</dbReference>
<evidence type="ECO:0000259" key="2">
    <source>
        <dbReference type="PROSITE" id="PS51857"/>
    </source>
</evidence>
<evidence type="ECO:0000313" key="4">
    <source>
        <dbReference type="Proteomes" id="UP000631300"/>
    </source>
</evidence>
<accession>A0A918JRR4</accession>
<sequence length="146" mass="16279">MKGTIKSFRHDKGYGFVRAECGEEYFFHISGYSGDHAFLNSGEAVTFSLDKDNEGRFRAVQMMTERADVPKVAKADSATGTSNGLPYCKSCKKSVMPRMGFYKGKPYKGYCPYCASTVKHYFMAKLGYWVWGVVLLLGVTMLIATS</sequence>
<dbReference type="GO" id="GO:0003676">
    <property type="term" value="F:nucleic acid binding"/>
    <property type="evidence" value="ECO:0007669"/>
    <property type="project" value="InterPro"/>
</dbReference>
<reference evidence="3" key="1">
    <citation type="journal article" date="2014" name="Int. J. Syst. Evol. Microbiol.">
        <title>Complete genome sequence of Corynebacterium casei LMG S-19264T (=DSM 44701T), isolated from a smear-ripened cheese.</title>
        <authorList>
            <consortium name="US DOE Joint Genome Institute (JGI-PGF)"/>
            <person name="Walter F."/>
            <person name="Albersmeier A."/>
            <person name="Kalinowski J."/>
            <person name="Ruckert C."/>
        </authorList>
    </citation>
    <scope>NUCLEOTIDE SEQUENCE</scope>
    <source>
        <strain evidence="3">KCTC 22164</strain>
    </source>
</reference>
<gene>
    <name evidence="3" type="ORF">GCM10007391_33560</name>
</gene>
<dbReference type="RefSeq" id="WP_189408385.1">
    <property type="nucleotide sequence ID" value="NZ_BMXP01000014.1"/>
</dbReference>
<keyword evidence="1" id="KW-1133">Transmembrane helix</keyword>
<dbReference type="EMBL" id="BMXP01000014">
    <property type="protein sequence ID" value="GGW96779.1"/>
    <property type="molecule type" value="Genomic_DNA"/>
</dbReference>
<reference evidence="3" key="2">
    <citation type="submission" date="2020-09" db="EMBL/GenBank/DDBJ databases">
        <authorList>
            <person name="Sun Q."/>
            <person name="Kim S."/>
        </authorList>
    </citation>
    <scope>NUCLEOTIDE SEQUENCE</scope>
    <source>
        <strain evidence="3">KCTC 22164</strain>
    </source>
</reference>
<dbReference type="AlphaFoldDB" id="A0A918JRR4"/>
<keyword evidence="1" id="KW-0472">Membrane</keyword>
<protein>
    <recommendedName>
        <fullName evidence="2">CSD domain-containing protein</fullName>
    </recommendedName>
</protein>
<evidence type="ECO:0000313" key="3">
    <source>
        <dbReference type="EMBL" id="GGW96779.1"/>
    </source>
</evidence>
<keyword evidence="4" id="KW-1185">Reference proteome</keyword>
<dbReference type="PRINTS" id="PR00050">
    <property type="entry name" value="COLDSHOCK"/>
</dbReference>
<dbReference type="PROSITE" id="PS51857">
    <property type="entry name" value="CSD_2"/>
    <property type="match status" value="1"/>
</dbReference>
<dbReference type="Gene3D" id="2.40.50.140">
    <property type="entry name" value="Nucleic acid-binding proteins"/>
    <property type="match status" value="1"/>
</dbReference>
<proteinExistence type="predicted"/>
<feature type="domain" description="CSD" evidence="2">
    <location>
        <begin position="1"/>
        <end position="64"/>
    </location>
</feature>
<dbReference type="GO" id="GO:0005829">
    <property type="term" value="C:cytosol"/>
    <property type="evidence" value="ECO:0007669"/>
    <property type="project" value="UniProtKB-ARBA"/>
</dbReference>
<dbReference type="InterPro" id="IPR002059">
    <property type="entry name" value="CSP_DNA-bd"/>
</dbReference>
<dbReference type="Proteomes" id="UP000631300">
    <property type="component" value="Unassembled WGS sequence"/>
</dbReference>
<comment type="caution">
    <text evidence="3">The sequence shown here is derived from an EMBL/GenBank/DDBJ whole genome shotgun (WGS) entry which is preliminary data.</text>
</comment>
<feature type="transmembrane region" description="Helical" evidence="1">
    <location>
        <begin position="126"/>
        <end position="144"/>
    </location>
</feature>